<name>A0A481YV22_9VIRU</name>
<keyword evidence="1" id="KW-0812">Transmembrane</keyword>
<gene>
    <name evidence="2" type="ORF">LCMAC201_00350</name>
</gene>
<evidence type="ECO:0000256" key="1">
    <source>
        <dbReference type="SAM" id="Phobius"/>
    </source>
</evidence>
<feature type="transmembrane region" description="Helical" evidence="1">
    <location>
        <begin position="51"/>
        <end position="69"/>
    </location>
</feature>
<dbReference type="Pfam" id="PF18898">
    <property type="entry name" value="DUF5654"/>
    <property type="match status" value="1"/>
</dbReference>
<keyword evidence="1" id="KW-0472">Membrane</keyword>
<keyword evidence="1" id="KW-1133">Transmembrane helix</keyword>
<reference evidence="2" key="1">
    <citation type="journal article" date="2019" name="MBio">
        <title>Virus Genomes from Deep Sea Sediments Expand the Ocean Megavirome and Support Independent Origins of Viral Gigantism.</title>
        <authorList>
            <person name="Backstrom D."/>
            <person name="Yutin N."/>
            <person name="Jorgensen S.L."/>
            <person name="Dharamshi J."/>
            <person name="Homa F."/>
            <person name="Zaremba-Niedwiedzka K."/>
            <person name="Spang A."/>
            <person name="Wolf Y.I."/>
            <person name="Koonin E.V."/>
            <person name="Ettema T.J."/>
        </authorList>
    </citation>
    <scope>NUCLEOTIDE SEQUENCE</scope>
</reference>
<accession>A0A481YV22</accession>
<dbReference type="EMBL" id="MK500344">
    <property type="protein sequence ID" value="QBK87133.1"/>
    <property type="molecule type" value="Genomic_DNA"/>
</dbReference>
<dbReference type="InterPro" id="IPR043713">
    <property type="entry name" value="DUF5654"/>
</dbReference>
<sequence length="106" mass="12520">MLSIDKMPDYMQEQLMVILTTTLSLLTAWSWNSVLQQYIDQYYGRSLSTRVLSAVLITIITFLLINWLLRHFRLYEKKLARVQRTNLTNYVINGSYPDEEEIIPMA</sequence>
<proteinExistence type="predicted"/>
<organism evidence="2">
    <name type="scientific">Marseillevirus LCMAC201</name>
    <dbReference type="NCBI Taxonomy" id="2506605"/>
    <lineage>
        <taxon>Viruses</taxon>
        <taxon>Varidnaviria</taxon>
        <taxon>Bamfordvirae</taxon>
        <taxon>Nucleocytoviricota</taxon>
        <taxon>Megaviricetes</taxon>
        <taxon>Pimascovirales</taxon>
        <taxon>Pimascovirales incertae sedis</taxon>
        <taxon>Marseilleviridae</taxon>
    </lineage>
</organism>
<protein>
    <submittedName>
        <fullName evidence="2">Uncharacterized protein</fullName>
    </submittedName>
</protein>
<evidence type="ECO:0000313" key="2">
    <source>
        <dbReference type="EMBL" id="QBK87133.1"/>
    </source>
</evidence>
<feature type="transmembrane region" description="Helical" evidence="1">
    <location>
        <begin position="12"/>
        <end position="31"/>
    </location>
</feature>